<evidence type="ECO:0000313" key="5">
    <source>
        <dbReference type="Proteomes" id="UP000256645"/>
    </source>
</evidence>
<feature type="transmembrane region" description="Helical" evidence="3">
    <location>
        <begin position="12"/>
        <end position="33"/>
    </location>
</feature>
<evidence type="ECO:0000256" key="1">
    <source>
        <dbReference type="ARBA" id="ARBA00038476"/>
    </source>
</evidence>
<dbReference type="InterPro" id="IPR029069">
    <property type="entry name" value="HotDog_dom_sf"/>
</dbReference>
<dbReference type="AlphaFoldDB" id="A0A3D8QAC6"/>
<evidence type="ECO:0000256" key="3">
    <source>
        <dbReference type="SAM" id="Phobius"/>
    </source>
</evidence>
<dbReference type="InterPro" id="IPR051490">
    <property type="entry name" value="THEM6_lcsJ_thioesterase"/>
</dbReference>
<dbReference type="EMBL" id="PDLM01000017">
    <property type="protein sequence ID" value="RDW58721.1"/>
    <property type="molecule type" value="Genomic_DNA"/>
</dbReference>
<evidence type="ECO:0000313" key="4">
    <source>
        <dbReference type="EMBL" id="RDW58721.1"/>
    </source>
</evidence>
<protein>
    <submittedName>
        <fullName evidence="4">Uncharacterized protein</fullName>
    </submittedName>
</protein>
<accession>A0A3D8QAC6</accession>
<comment type="caution">
    <text evidence="4">The sequence shown here is derived from an EMBL/GenBank/DDBJ whole genome shotgun (WGS) entry which is preliminary data.</text>
</comment>
<comment type="similarity">
    <text evidence="1">Belongs to the lcsJ thioesterase family.</text>
</comment>
<proteinExistence type="inferred from homology"/>
<evidence type="ECO:0000256" key="2">
    <source>
        <dbReference type="SAM" id="MobiDB-lite"/>
    </source>
</evidence>
<keyword evidence="3" id="KW-0472">Membrane</keyword>
<dbReference type="PANTHER" id="PTHR12475">
    <property type="match status" value="1"/>
</dbReference>
<dbReference type="Gene3D" id="3.10.129.10">
    <property type="entry name" value="Hotdog Thioesterase"/>
    <property type="match status" value="1"/>
</dbReference>
<dbReference type="OrthoDB" id="265761at2759"/>
<sequence>MDSVHGFLTPLVDLSVAAKIILTLAILFLFTNLKSLPFVWHVRCFNGVIKHLYCSPHNWEKDSRGSAALFQPLITSTYTPFMECDFNGHKSSSTYFTDIDVSRLHLVACLFNKGIKTLQSKPIIDPRGNQVNGQFSFVLGGVECTYRREIKPLEKYEIWTRVLAWDRKWLYIVSHFVKKGAIKPAGYTLSDGNWLGTASQNKSNAIQKTWERKDPITSGKEMPQQSGTTNENPAPIINKAIYASAISKYVFKKGRLTLHPEICLEASGLLPARPGGWATISGPAPAAQVSEVDFVGDDATWSWQKVEEENMAGLRLAENFAALDGLSEVFTGSDRQALGVYSDLII</sequence>
<dbReference type="CDD" id="cd00586">
    <property type="entry name" value="4HBT"/>
    <property type="match status" value="1"/>
</dbReference>
<gene>
    <name evidence="4" type="ORF">BP6252_13197</name>
</gene>
<keyword evidence="3" id="KW-0812">Transmembrane</keyword>
<dbReference type="PANTHER" id="PTHR12475:SF4">
    <property type="entry name" value="PROTEIN THEM6"/>
    <property type="match status" value="1"/>
</dbReference>
<organism evidence="4 5">
    <name type="scientific">Coleophoma cylindrospora</name>
    <dbReference type="NCBI Taxonomy" id="1849047"/>
    <lineage>
        <taxon>Eukaryota</taxon>
        <taxon>Fungi</taxon>
        <taxon>Dikarya</taxon>
        <taxon>Ascomycota</taxon>
        <taxon>Pezizomycotina</taxon>
        <taxon>Leotiomycetes</taxon>
        <taxon>Helotiales</taxon>
        <taxon>Dermateaceae</taxon>
        <taxon>Coleophoma</taxon>
    </lineage>
</organism>
<name>A0A3D8QAC6_9HELO</name>
<dbReference type="Proteomes" id="UP000256645">
    <property type="component" value="Unassembled WGS sequence"/>
</dbReference>
<dbReference type="Pfam" id="PF13279">
    <property type="entry name" value="4HBT_2"/>
    <property type="match status" value="1"/>
</dbReference>
<keyword evidence="5" id="KW-1185">Reference proteome</keyword>
<feature type="compositionally biased region" description="Polar residues" evidence="2">
    <location>
        <begin position="223"/>
        <end position="232"/>
    </location>
</feature>
<dbReference type="SUPFAM" id="SSF54637">
    <property type="entry name" value="Thioesterase/thiol ester dehydrase-isomerase"/>
    <property type="match status" value="1"/>
</dbReference>
<feature type="region of interest" description="Disordered" evidence="2">
    <location>
        <begin position="212"/>
        <end position="233"/>
    </location>
</feature>
<keyword evidence="3" id="KW-1133">Transmembrane helix</keyword>
<reference evidence="4 5" key="1">
    <citation type="journal article" date="2018" name="IMA Fungus">
        <title>IMA Genome-F 9: Draft genome sequence of Annulohypoxylon stygium, Aspergillus mulundensis, Berkeleyomyces basicola (syn. Thielaviopsis basicola), Ceratocystis smalleyi, two Cercospora beticola strains, Coleophoma cylindrospora, Fusarium fracticaudum, Phialophora cf. hyalina, and Morchella septimelata.</title>
        <authorList>
            <person name="Wingfield B.D."/>
            <person name="Bills G.F."/>
            <person name="Dong Y."/>
            <person name="Huang W."/>
            <person name="Nel W.J."/>
            <person name="Swalarsk-Parry B.S."/>
            <person name="Vaghefi N."/>
            <person name="Wilken P.M."/>
            <person name="An Z."/>
            <person name="de Beer Z.W."/>
            <person name="De Vos L."/>
            <person name="Chen L."/>
            <person name="Duong T.A."/>
            <person name="Gao Y."/>
            <person name="Hammerbacher A."/>
            <person name="Kikkert J.R."/>
            <person name="Li Y."/>
            <person name="Li H."/>
            <person name="Li K."/>
            <person name="Li Q."/>
            <person name="Liu X."/>
            <person name="Ma X."/>
            <person name="Naidoo K."/>
            <person name="Pethybridge S.J."/>
            <person name="Sun J."/>
            <person name="Steenkamp E.T."/>
            <person name="van der Nest M.A."/>
            <person name="van Wyk S."/>
            <person name="Wingfield M.J."/>
            <person name="Xiong C."/>
            <person name="Yue Q."/>
            <person name="Zhang X."/>
        </authorList>
    </citation>
    <scope>NUCLEOTIDE SEQUENCE [LARGE SCALE GENOMIC DNA]</scope>
    <source>
        <strain evidence="4 5">BP6252</strain>
    </source>
</reference>